<organism evidence="1 2">
    <name type="scientific">Pseudomonas salomonii</name>
    <dbReference type="NCBI Taxonomy" id="191391"/>
    <lineage>
        <taxon>Bacteria</taxon>
        <taxon>Pseudomonadati</taxon>
        <taxon>Pseudomonadota</taxon>
        <taxon>Gammaproteobacteria</taxon>
        <taxon>Pseudomonadales</taxon>
        <taxon>Pseudomonadaceae</taxon>
        <taxon>Pseudomonas</taxon>
    </lineage>
</organism>
<reference evidence="1 2" key="1">
    <citation type="submission" date="2016-10" db="EMBL/GenBank/DDBJ databases">
        <authorList>
            <person name="de Groot N.N."/>
        </authorList>
    </citation>
    <scope>NUCLEOTIDE SEQUENCE [LARGE SCALE GENOMIC DNA]</scope>
    <source>
        <strain evidence="1 2">ICMP 14252</strain>
    </source>
</reference>
<dbReference type="AlphaFoldDB" id="A0A1H3J9Q8"/>
<evidence type="ECO:0000313" key="1">
    <source>
        <dbReference type="EMBL" id="SDY36305.1"/>
    </source>
</evidence>
<dbReference type="RefSeq" id="WP_069788533.1">
    <property type="nucleotide sequence ID" value="NZ_FNOX01000003.1"/>
</dbReference>
<proteinExistence type="predicted"/>
<accession>A0A1H3J9Q8</accession>
<dbReference type="Proteomes" id="UP000182902">
    <property type="component" value="Unassembled WGS sequence"/>
</dbReference>
<evidence type="ECO:0000313" key="2">
    <source>
        <dbReference type="Proteomes" id="UP000182902"/>
    </source>
</evidence>
<sequence length="90" mass="10021">MSSTEGWKRFQLEISEAAKLEGTIVSTKPKNGYLAIQLGRNASKTLTALAETLELESEVTCQACGRSPATETFTKQVILKLCERCRRDQR</sequence>
<dbReference type="EMBL" id="FNOX01000003">
    <property type="protein sequence ID" value="SDY36305.1"/>
    <property type="molecule type" value="Genomic_DNA"/>
</dbReference>
<name>A0A1H3J9Q8_9PSED</name>
<protein>
    <submittedName>
        <fullName evidence="1">Uncharacterized protein</fullName>
    </submittedName>
</protein>
<gene>
    <name evidence="1" type="ORF">SAMN05216247_103498</name>
</gene>